<feature type="compositionally biased region" description="Basic and acidic residues" evidence="1">
    <location>
        <begin position="57"/>
        <end position="75"/>
    </location>
</feature>
<evidence type="ECO:0008006" key="4">
    <source>
        <dbReference type="Google" id="ProtNLM"/>
    </source>
</evidence>
<dbReference type="KEGG" id="crq:GCK72_015160"/>
<dbReference type="EMBL" id="WUAV01000004">
    <property type="protein sequence ID" value="KAF1758700.1"/>
    <property type="molecule type" value="Genomic_DNA"/>
</dbReference>
<dbReference type="GO" id="GO:0071014">
    <property type="term" value="C:post-mRNA release spliceosomal complex"/>
    <property type="evidence" value="ECO:0007669"/>
    <property type="project" value="TreeGrafter"/>
</dbReference>
<sequence length="170" mass="19174">MTDKNQSDSDEDIESLTNHETSLEAASKARKRRLLAMKSKIHGVEMQEEDYDQGETSTKKNRENGREFRNHKPDEAVGTQNTALDLDIVQREITDHLKDVLHEKAIDSVDLAMLAPKKIDWDLKRDIESKLQKLERKTTQKAVATIIRQRLAEGKGDLAATVNAAAAQNL</sequence>
<comment type="caution">
    <text evidence="2">The sequence shown here is derived from an EMBL/GenBank/DDBJ whole genome shotgun (WGS) entry which is preliminary data.</text>
</comment>
<gene>
    <name evidence="2" type="ORF">GCK72_015160</name>
</gene>
<proteinExistence type="predicted"/>
<feature type="compositionally biased region" description="Basic residues" evidence="1">
    <location>
        <begin position="28"/>
        <end position="41"/>
    </location>
</feature>
<dbReference type="GeneID" id="9804964"/>
<dbReference type="PANTHER" id="PTHR31551">
    <property type="entry name" value="PRE-MRNA-SPLICING FACTOR CWF18"/>
    <property type="match status" value="1"/>
</dbReference>
<dbReference type="GO" id="GO:0005684">
    <property type="term" value="C:U2-type spliceosomal complex"/>
    <property type="evidence" value="ECO:0007669"/>
    <property type="project" value="TreeGrafter"/>
</dbReference>
<dbReference type="RefSeq" id="XP_003094614.2">
    <property type="nucleotide sequence ID" value="XM_003094566.2"/>
</dbReference>
<dbReference type="Proteomes" id="UP000483820">
    <property type="component" value="Chromosome IV"/>
</dbReference>
<name>A0A6A5GTD1_CAERE</name>
<evidence type="ECO:0000256" key="1">
    <source>
        <dbReference type="SAM" id="MobiDB-lite"/>
    </source>
</evidence>
<protein>
    <recommendedName>
        <fullName evidence="4">Coiled-coil domain-containing protein 12</fullName>
    </recommendedName>
</protein>
<organism evidence="2 3">
    <name type="scientific">Caenorhabditis remanei</name>
    <name type="common">Caenorhabditis vulgaris</name>
    <dbReference type="NCBI Taxonomy" id="31234"/>
    <lineage>
        <taxon>Eukaryota</taxon>
        <taxon>Metazoa</taxon>
        <taxon>Ecdysozoa</taxon>
        <taxon>Nematoda</taxon>
        <taxon>Chromadorea</taxon>
        <taxon>Rhabditida</taxon>
        <taxon>Rhabditina</taxon>
        <taxon>Rhabditomorpha</taxon>
        <taxon>Rhabditoidea</taxon>
        <taxon>Rhabditidae</taxon>
        <taxon>Peloderinae</taxon>
        <taxon>Caenorhabditis</taxon>
    </lineage>
</organism>
<dbReference type="Pfam" id="PF08315">
    <property type="entry name" value="cwf18"/>
    <property type="match status" value="1"/>
</dbReference>
<reference evidence="2 3" key="1">
    <citation type="submission" date="2019-12" db="EMBL/GenBank/DDBJ databases">
        <title>Chromosome-level assembly of the Caenorhabditis remanei genome.</title>
        <authorList>
            <person name="Teterina A.A."/>
            <person name="Willis J.H."/>
            <person name="Phillips P.C."/>
        </authorList>
    </citation>
    <scope>NUCLEOTIDE SEQUENCE [LARGE SCALE GENOMIC DNA]</scope>
    <source>
        <strain evidence="2 3">PX506</strain>
        <tissue evidence="2">Whole organism</tissue>
    </source>
</reference>
<dbReference type="CTD" id="9804964"/>
<evidence type="ECO:0000313" key="3">
    <source>
        <dbReference type="Proteomes" id="UP000483820"/>
    </source>
</evidence>
<dbReference type="PANTHER" id="PTHR31551:SF1">
    <property type="entry name" value="COILED-COIL DOMAIN-CONTAINING PROTEIN 12"/>
    <property type="match status" value="1"/>
</dbReference>
<dbReference type="InterPro" id="IPR013169">
    <property type="entry name" value="mRNA_splic_Cwf18-like"/>
</dbReference>
<dbReference type="AlphaFoldDB" id="A0A6A5GTD1"/>
<evidence type="ECO:0000313" key="2">
    <source>
        <dbReference type="EMBL" id="KAF1758700.1"/>
    </source>
</evidence>
<feature type="region of interest" description="Disordered" evidence="1">
    <location>
        <begin position="1"/>
        <end position="79"/>
    </location>
</feature>
<accession>A0A6A5GTD1</accession>